<keyword evidence="2" id="KW-0813">Transport</keyword>
<sequence length="446" mass="51215">MKNAFNRRHILSINFFVPLVTTLALIIVLILNTQKTVEETITIENEELEVTTKMRFLSPWGGSDPYADTLSFVLQKFQEENAGITIVNESLFGDDFLIKLQTDFASGNPPDVFGLFPGSVRDILIQRHQIADLTDVLKKDAKWYQSFYPNMWKYVTFNGKIYGVPLETIVECLFINRDIFERYGLKVPQTFDELIKVSKILKSKGIIPIAFNAQPEGTYIYQNIIISIGTKHEVENPLKSGEFSSPYIKALDYLKALYKAGAFPENYYSLTSKQRNDLFLTKKAAMIVQGSWFIPKCDPNTVDIYFFPQVNNIGKKHLIYGLGAGTFYISSQLWQDEKRRSWAIKLLKFLTSEKVARIFVERTGLISNVKIENPPNVKNPLRSKVEGLIKEADVLVAPPDHFVDRMVWEEVITKNIPYYLQGTISSKLFWERAIKAWKENMEKLGE</sequence>
<keyword evidence="5" id="KW-1185">Reference proteome</keyword>
<evidence type="ECO:0000256" key="3">
    <source>
        <dbReference type="SAM" id="Phobius"/>
    </source>
</evidence>
<keyword evidence="3" id="KW-1133">Transmembrane helix</keyword>
<evidence type="ECO:0000313" key="5">
    <source>
        <dbReference type="Proteomes" id="UP001322744"/>
    </source>
</evidence>
<name>A0ABZ0U0Y5_9FIRM</name>
<proteinExistence type="inferred from homology"/>
<feature type="transmembrane region" description="Helical" evidence="3">
    <location>
        <begin position="12"/>
        <end position="31"/>
    </location>
</feature>
<dbReference type="InterPro" id="IPR006059">
    <property type="entry name" value="SBP"/>
</dbReference>
<evidence type="ECO:0000256" key="1">
    <source>
        <dbReference type="ARBA" id="ARBA00008520"/>
    </source>
</evidence>
<evidence type="ECO:0000256" key="2">
    <source>
        <dbReference type="ARBA" id="ARBA00022448"/>
    </source>
</evidence>
<dbReference type="InterPro" id="IPR050490">
    <property type="entry name" value="Bact_solute-bd_prot1"/>
</dbReference>
<keyword evidence="3" id="KW-0812">Transmembrane</keyword>
<dbReference type="PANTHER" id="PTHR43649">
    <property type="entry name" value="ARABINOSE-BINDING PROTEIN-RELATED"/>
    <property type="match status" value="1"/>
</dbReference>
<dbReference type="PANTHER" id="PTHR43649:SF29">
    <property type="entry name" value="OSMOPROTECTIVE COMPOUNDS-BINDING PROTEIN GGTB"/>
    <property type="match status" value="1"/>
</dbReference>
<dbReference type="RefSeq" id="WP_045174050.1">
    <property type="nucleotide sequence ID" value="NZ_CP139957.1"/>
</dbReference>
<dbReference type="Proteomes" id="UP001322744">
    <property type="component" value="Chromosome"/>
</dbReference>
<gene>
    <name evidence="4" type="ORF">SOJ16_000573</name>
</gene>
<organism evidence="4 5">
    <name type="scientific">Anaerocellum danielii</name>
    <dbReference type="NCBI Taxonomy" id="1387557"/>
    <lineage>
        <taxon>Bacteria</taxon>
        <taxon>Bacillati</taxon>
        <taxon>Bacillota</taxon>
        <taxon>Bacillota incertae sedis</taxon>
        <taxon>Caldicellulosiruptorales</taxon>
        <taxon>Caldicellulosiruptoraceae</taxon>
        <taxon>Anaerocellum</taxon>
    </lineage>
</organism>
<evidence type="ECO:0000313" key="4">
    <source>
        <dbReference type="EMBL" id="WPX09369.1"/>
    </source>
</evidence>
<reference evidence="4 5" key="1">
    <citation type="submission" date="2023-12" db="EMBL/GenBank/DDBJ databases">
        <authorList>
            <person name="Manesh M.J.H."/>
            <person name="Bing R.G."/>
            <person name="Willard D.J."/>
            <person name="Kelly R.M."/>
        </authorList>
    </citation>
    <scope>NUCLEOTIDE SEQUENCE [LARGE SCALE GENOMIC DNA]</scope>
    <source>
        <strain evidence="4 5">DSM 8977</strain>
    </source>
</reference>
<accession>A0ABZ0U0Y5</accession>
<dbReference type="EMBL" id="CP139957">
    <property type="protein sequence ID" value="WPX09369.1"/>
    <property type="molecule type" value="Genomic_DNA"/>
</dbReference>
<dbReference type="Pfam" id="PF01547">
    <property type="entry name" value="SBP_bac_1"/>
    <property type="match status" value="1"/>
</dbReference>
<comment type="similarity">
    <text evidence="1">Belongs to the bacterial solute-binding protein 1 family.</text>
</comment>
<dbReference type="Gene3D" id="3.40.190.10">
    <property type="entry name" value="Periplasmic binding protein-like II"/>
    <property type="match status" value="2"/>
</dbReference>
<protein>
    <submittedName>
        <fullName evidence="4">Extracellular solute-binding protein</fullName>
    </submittedName>
</protein>
<keyword evidence="3" id="KW-0472">Membrane</keyword>
<dbReference type="SUPFAM" id="SSF53850">
    <property type="entry name" value="Periplasmic binding protein-like II"/>
    <property type="match status" value="1"/>
</dbReference>